<dbReference type="OrthoDB" id="1685240at2"/>
<sequence>MLLPLKIQFEIVIFSLMAGLIAGILFDFYRIVRGFGAPKFIIFIEDFLFWVLNAIIIFTFLLYVNYAFLGMYVYLFIIIGALIYLNLFSDKLMKIERKAERVTGRGFRVIFKNLLYIFKSIFLRNKINK</sequence>
<dbReference type="AlphaFoldDB" id="A0A410DNT1"/>
<accession>A0A410DNT1</accession>
<keyword evidence="1" id="KW-0812">Transmembrane</keyword>
<gene>
    <name evidence="2" type="primary">yabQ</name>
    <name evidence="2" type="ORF">C1I91_03115</name>
</gene>
<protein>
    <submittedName>
        <fullName evidence="2">Spore cortex biosynthesis protein YabQ</fullName>
    </submittedName>
</protein>
<feature type="transmembrane region" description="Helical" evidence="1">
    <location>
        <begin position="12"/>
        <end position="29"/>
    </location>
</feature>
<organism evidence="2 3">
    <name type="scientific">Clostridium manihotivorum</name>
    <dbReference type="NCBI Taxonomy" id="2320868"/>
    <lineage>
        <taxon>Bacteria</taxon>
        <taxon>Bacillati</taxon>
        <taxon>Bacillota</taxon>
        <taxon>Clostridia</taxon>
        <taxon>Eubacteriales</taxon>
        <taxon>Clostridiaceae</taxon>
        <taxon>Clostridium</taxon>
    </lineage>
</organism>
<keyword evidence="1" id="KW-0472">Membrane</keyword>
<keyword evidence="1" id="KW-1133">Transmembrane helix</keyword>
<reference evidence="2 3" key="1">
    <citation type="submission" date="2018-01" db="EMBL/GenBank/DDBJ databases">
        <title>Genome Sequencing and Assembly of Anaerobacter polyendosporus strain CT4.</title>
        <authorList>
            <person name="Tachaapaikoon C."/>
            <person name="Sutheeworapong S."/>
            <person name="Jenjaroenpun P."/>
            <person name="Wongsurawat T."/>
            <person name="Nookeaw I."/>
            <person name="Cheawchanlertfa P."/>
            <person name="Kosugi A."/>
            <person name="Cheevadhanarak S."/>
            <person name="Ratanakhanokchai K."/>
        </authorList>
    </citation>
    <scope>NUCLEOTIDE SEQUENCE [LARGE SCALE GENOMIC DNA]</scope>
    <source>
        <strain evidence="2 3">CT4</strain>
    </source>
</reference>
<dbReference type="InterPro" id="IPR019074">
    <property type="entry name" value="YabQ"/>
</dbReference>
<feature type="transmembrane region" description="Helical" evidence="1">
    <location>
        <begin position="41"/>
        <end position="63"/>
    </location>
</feature>
<dbReference type="Proteomes" id="UP000286268">
    <property type="component" value="Chromosome"/>
</dbReference>
<evidence type="ECO:0000313" key="2">
    <source>
        <dbReference type="EMBL" id="QAA30741.1"/>
    </source>
</evidence>
<evidence type="ECO:0000313" key="3">
    <source>
        <dbReference type="Proteomes" id="UP000286268"/>
    </source>
</evidence>
<dbReference type="EMBL" id="CP025746">
    <property type="protein sequence ID" value="QAA30741.1"/>
    <property type="molecule type" value="Genomic_DNA"/>
</dbReference>
<evidence type="ECO:0000256" key="1">
    <source>
        <dbReference type="SAM" id="Phobius"/>
    </source>
</evidence>
<feature type="transmembrane region" description="Helical" evidence="1">
    <location>
        <begin position="69"/>
        <end position="88"/>
    </location>
</feature>
<proteinExistence type="predicted"/>
<keyword evidence="3" id="KW-1185">Reference proteome</keyword>
<dbReference type="NCBIfam" id="TIGR02893">
    <property type="entry name" value="spore_yabQ"/>
    <property type="match status" value="1"/>
</dbReference>
<dbReference type="KEGG" id="cmah:C1I91_03115"/>
<name>A0A410DNT1_9CLOT</name>
<dbReference type="Pfam" id="PF09578">
    <property type="entry name" value="Spore_YabQ"/>
    <property type="match status" value="1"/>
</dbReference>